<keyword evidence="2" id="KW-0812">Transmembrane</keyword>
<keyword evidence="2" id="KW-0472">Membrane</keyword>
<keyword evidence="4" id="KW-1185">Reference proteome</keyword>
<feature type="transmembrane region" description="Helical" evidence="2">
    <location>
        <begin position="12"/>
        <end position="33"/>
    </location>
</feature>
<evidence type="ECO:0000256" key="1">
    <source>
        <dbReference type="SAM" id="MobiDB-lite"/>
    </source>
</evidence>
<proteinExistence type="predicted"/>
<sequence>MFTDVDYMTPMVLLACAVIVGLFGVPLLVHALFRWRVFKRAPEPLQTYARRRGLRVESLLGAALIVAGAALAAAGMAGLGRAEDAVVGNVLRAEPEVAAVEDYTWTGSHALVDLRMQDGSVHEDARVALLPDGEPRIEGVPGLGVEPAPEDEPGS</sequence>
<protein>
    <recommendedName>
        <fullName evidence="5">ABC transporter permease</fullName>
    </recommendedName>
</protein>
<feature type="transmembrane region" description="Helical" evidence="2">
    <location>
        <begin position="54"/>
        <end position="79"/>
    </location>
</feature>
<dbReference type="Proteomes" id="UP001501536">
    <property type="component" value="Unassembled WGS sequence"/>
</dbReference>
<dbReference type="EMBL" id="BAABCJ010000001">
    <property type="protein sequence ID" value="GAA3692098.1"/>
    <property type="molecule type" value="Genomic_DNA"/>
</dbReference>
<evidence type="ECO:0008006" key="5">
    <source>
        <dbReference type="Google" id="ProtNLM"/>
    </source>
</evidence>
<gene>
    <name evidence="3" type="ORF">GCM10022377_00530</name>
</gene>
<evidence type="ECO:0000313" key="3">
    <source>
        <dbReference type="EMBL" id="GAA3692098.1"/>
    </source>
</evidence>
<name>A0ABP7CNU9_9MICC</name>
<keyword evidence="2" id="KW-1133">Transmembrane helix</keyword>
<evidence type="ECO:0000256" key="2">
    <source>
        <dbReference type="SAM" id="Phobius"/>
    </source>
</evidence>
<reference evidence="4" key="1">
    <citation type="journal article" date="2019" name="Int. J. Syst. Evol. Microbiol.">
        <title>The Global Catalogue of Microorganisms (GCM) 10K type strain sequencing project: providing services to taxonomists for standard genome sequencing and annotation.</title>
        <authorList>
            <consortium name="The Broad Institute Genomics Platform"/>
            <consortium name="The Broad Institute Genome Sequencing Center for Infectious Disease"/>
            <person name="Wu L."/>
            <person name="Ma J."/>
        </authorList>
    </citation>
    <scope>NUCLEOTIDE SEQUENCE [LARGE SCALE GENOMIC DNA]</scope>
    <source>
        <strain evidence="4">JCM 16961</strain>
    </source>
</reference>
<comment type="caution">
    <text evidence="3">The sequence shown here is derived from an EMBL/GenBank/DDBJ whole genome shotgun (WGS) entry which is preliminary data.</text>
</comment>
<evidence type="ECO:0000313" key="4">
    <source>
        <dbReference type="Proteomes" id="UP001501536"/>
    </source>
</evidence>
<organism evidence="3 4">
    <name type="scientific">Zhihengliuella alba</name>
    <dbReference type="NCBI Taxonomy" id="547018"/>
    <lineage>
        <taxon>Bacteria</taxon>
        <taxon>Bacillati</taxon>
        <taxon>Actinomycetota</taxon>
        <taxon>Actinomycetes</taxon>
        <taxon>Micrococcales</taxon>
        <taxon>Micrococcaceae</taxon>
        <taxon>Zhihengliuella</taxon>
    </lineage>
</organism>
<feature type="region of interest" description="Disordered" evidence="1">
    <location>
        <begin position="133"/>
        <end position="155"/>
    </location>
</feature>
<accession>A0ABP7CNU9</accession>
<dbReference type="RefSeq" id="WP_344878292.1">
    <property type="nucleotide sequence ID" value="NZ_BAABCJ010000001.1"/>
</dbReference>